<feature type="domain" description="HTH araC/xylS-type" evidence="7">
    <location>
        <begin position="256"/>
        <end position="354"/>
    </location>
</feature>
<dbReference type="SUPFAM" id="SSF46689">
    <property type="entry name" value="Homeodomain-like"/>
    <property type="match status" value="2"/>
</dbReference>
<evidence type="ECO:0000256" key="1">
    <source>
        <dbReference type="ARBA" id="ARBA00018672"/>
    </source>
</evidence>
<organism evidence="9 10">
    <name type="scientific">Candidatus Clostridium stratigraminis</name>
    <dbReference type="NCBI Taxonomy" id="3381661"/>
    <lineage>
        <taxon>Bacteria</taxon>
        <taxon>Bacillati</taxon>
        <taxon>Bacillota</taxon>
        <taxon>Clostridia</taxon>
        <taxon>Eubacteriales</taxon>
        <taxon>Clostridiaceae</taxon>
        <taxon>Clostridium</taxon>
    </lineage>
</organism>
<reference evidence="9 10" key="1">
    <citation type="submission" date="2024-11" db="EMBL/GenBank/DDBJ databases">
        <authorList>
            <person name="Heng Y.C."/>
            <person name="Lim A.C.H."/>
            <person name="Lee J.K.Y."/>
            <person name="Kittelmann S."/>
        </authorList>
    </citation>
    <scope>NUCLEOTIDE SEQUENCE [LARGE SCALE GENOMIC DNA]</scope>
    <source>
        <strain evidence="9 10">WILCCON 0185</strain>
    </source>
</reference>
<dbReference type="SMART" id="SM00342">
    <property type="entry name" value="HTH_ARAC"/>
    <property type="match status" value="1"/>
</dbReference>
<dbReference type="InterPro" id="IPR011006">
    <property type="entry name" value="CheY-like_superfamily"/>
</dbReference>
<feature type="modified residue" description="4-aspartylphosphate" evidence="6">
    <location>
        <position position="56"/>
    </location>
</feature>
<name>A0ABW8TBF3_9CLOT</name>
<dbReference type="InterPro" id="IPR020449">
    <property type="entry name" value="Tscrpt_reg_AraC-type_HTH"/>
</dbReference>
<proteinExistence type="predicted"/>
<keyword evidence="2" id="KW-0805">Transcription regulation</keyword>
<comment type="function">
    <text evidence="5">May play the central regulatory role in sporulation. It may be an element of the effector pathway responsible for the activation of sporulation genes in response to nutritional stress. Spo0A may act in concert with spo0H (a sigma factor) to control the expression of some genes that are critical to the sporulation process.</text>
</comment>
<gene>
    <name evidence="9" type="ORF">ACJDUG_15380</name>
</gene>
<dbReference type="Gene3D" id="3.40.50.2300">
    <property type="match status" value="1"/>
</dbReference>
<dbReference type="Proteomes" id="UP001623591">
    <property type="component" value="Unassembled WGS sequence"/>
</dbReference>
<dbReference type="SMART" id="SM00448">
    <property type="entry name" value="REC"/>
    <property type="match status" value="1"/>
</dbReference>
<dbReference type="InterPro" id="IPR018062">
    <property type="entry name" value="HTH_AraC-typ_CS"/>
</dbReference>
<evidence type="ECO:0000259" key="8">
    <source>
        <dbReference type="PROSITE" id="PS50110"/>
    </source>
</evidence>
<dbReference type="PANTHER" id="PTHR43280">
    <property type="entry name" value="ARAC-FAMILY TRANSCRIPTIONAL REGULATOR"/>
    <property type="match status" value="1"/>
</dbReference>
<feature type="domain" description="Response regulatory" evidence="8">
    <location>
        <begin position="3"/>
        <end position="121"/>
    </location>
</feature>
<comment type="caution">
    <text evidence="9">The sequence shown here is derived from an EMBL/GenBank/DDBJ whole genome shotgun (WGS) entry which is preliminary data.</text>
</comment>
<dbReference type="PROSITE" id="PS00041">
    <property type="entry name" value="HTH_ARAC_FAMILY_1"/>
    <property type="match status" value="1"/>
</dbReference>
<evidence type="ECO:0000313" key="10">
    <source>
        <dbReference type="Proteomes" id="UP001623591"/>
    </source>
</evidence>
<evidence type="ECO:0000256" key="3">
    <source>
        <dbReference type="ARBA" id="ARBA00023125"/>
    </source>
</evidence>
<dbReference type="PROSITE" id="PS50110">
    <property type="entry name" value="RESPONSE_REGULATORY"/>
    <property type="match status" value="1"/>
</dbReference>
<dbReference type="CDD" id="cd17536">
    <property type="entry name" value="REC_YesN-like"/>
    <property type="match status" value="1"/>
</dbReference>
<dbReference type="SUPFAM" id="SSF52172">
    <property type="entry name" value="CheY-like"/>
    <property type="match status" value="1"/>
</dbReference>
<protein>
    <recommendedName>
        <fullName evidence="1">Stage 0 sporulation protein A homolog</fullName>
    </recommendedName>
</protein>
<dbReference type="InterPro" id="IPR018060">
    <property type="entry name" value="HTH_AraC"/>
</dbReference>
<accession>A0ABW8TBF3</accession>
<dbReference type="EMBL" id="JBJHZZ010000016">
    <property type="protein sequence ID" value="MFL0248339.1"/>
    <property type="molecule type" value="Genomic_DNA"/>
</dbReference>
<keyword evidence="10" id="KW-1185">Reference proteome</keyword>
<sequence>MLKAMIVDDMDLARKEFKMLKIWGEDTGFKITEEARDGQEAITKLTENPVDLIITDIRMPKVNGIELLKINKEMNLCPCVVLMSENCEFKYCKQAVSLGAFDYLVKPVDELELKITLARAAQFIRDKKRQEERLKRIDAFIKIADETQIAEYIRNGDMRAILFISTVIDKIAVIFNYNIDKIAMVLKSIMLEIINITVTNYEWFDNFVDMKSIINTSVFRSMELKPIKDALVTMVEAIIIIVNSLEFSNKVNDKIRSICRYVLNNVDKEVSLTIISEKLYMNKSHISESFKKTTDITLIEYMTMVKMERAKKLIMSGNFKIFDISSKLGYKDAEYFSKVFKKHTGLTPKEFKQCRNSN</sequence>
<evidence type="ECO:0000256" key="4">
    <source>
        <dbReference type="ARBA" id="ARBA00023163"/>
    </source>
</evidence>
<keyword evidence="6" id="KW-0597">Phosphoprotein</keyword>
<dbReference type="InterPro" id="IPR001789">
    <property type="entry name" value="Sig_transdc_resp-reg_receiver"/>
</dbReference>
<dbReference type="InterPro" id="IPR009057">
    <property type="entry name" value="Homeodomain-like_sf"/>
</dbReference>
<dbReference type="PROSITE" id="PS01124">
    <property type="entry name" value="HTH_ARAC_FAMILY_2"/>
    <property type="match status" value="1"/>
</dbReference>
<dbReference type="PANTHER" id="PTHR43280:SF2">
    <property type="entry name" value="HTH-TYPE TRANSCRIPTIONAL REGULATOR EXSA"/>
    <property type="match status" value="1"/>
</dbReference>
<evidence type="ECO:0000259" key="7">
    <source>
        <dbReference type="PROSITE" id="PS01124"/>
    </source>
</evidence>
<keyword evidence="4" id="KW-0804">Transcription</keyword>
<dbReference type="Gene3D" id="1.10.10.60">
    <property type="entry name" value="Homeodomain-like"/>
    <property type="match status" value="2"/>
</dbReference>
<evidence type="ECO:0000256" key="6">
    <source>
        <dbReference type="PROSITE-ProRule" id="PRU00169"/>
    </source>
</evidence>
<evidence type="ECO:0000256" key="2">
    <source>
        <dbReference type="ARBA" id="ARBA00023015"/>
    </source>
</evidence>
<evidence type="ECO:0000256" key="5">
    <source>
        <dbReference type="ARBA" id="ARBA00024867"/>
    </source>
</evidence>
<dbReference type="Pfam" id="PF12833">
    <property type="entry name" value="HTH_18"/>
    <property type="match status" value="1"/>
</dbReference>
<dbReference type="Pfam" id="PF00072">
    <property type="entry name" value="Response_reg"/>
    <property type="match status" value="1"/>
</dbReference>
<keyword evidence="3" id="KW-0238">DNA-binding</keyword>
<dbReference type="PRINTS" id="PR00032">
    <property type="entry name" value="HTHARAC"/>
</dbReference>
<evidence type="ECO:0000313" key="9">
    <source>
        <dbReference type="EMBL" id="MFL0248339.1"/>
    </source>
</evidence>